<dbReference type="GO" id="GO:0009073">
    <property type="term" value="P:aromatic amino acid family biosynthetic process"/>
    <property type="evidence" value="ECO:0007669"/>
    <property type="project" value="UniProtKB-KW"/>
</dbReference>
<feature type="binding site" evidence="7">
    <location>
        <position position="117"/>
    </location>
    <ligand>
        <name>substrate</name>
    </ligand>
</feature>
<dbReference type="GO" id="GO:0019631">
    <property type="term" value="P:quinate catabolic process"/>
    <property type="evidence" value="ECO:0007669"/>
    <property type="project" value="TreeGrafter"/>
</dbReference>
<evidence type="ECO:0000256" key="1">
    <source>
        <dbReference type="ARBA" id="ARBA00001864"/>
    </source>
</evidence>
<dbReference type="SUPFAM" id="SSF52304">
    <property type="entry name" value="Type II 3-dehydroquinate dehydratase"/>
    <property type="match status" value="1"/>
</dbReference>
<protein>
    <recommendedName>
        <fullName evidence="5 7">3-dehydroquinate dehydratase</fullName>
        <shortName evidence="7">3-dehydroquinase</shortName>
        <ecNumber evidence="5 7">4.2.1.10</ecNumber>
    </recommendedName>
    <alternativeName>
        <fullName evidence="7">Type II DHQase</fullName>
    </alternativeName>
</protein>
<keyword evidence="7" id="KW-0057">Aromatic amino acid biosynthesis</keyword>
<reference evidence="8 9" key="1">
    <citation type="submission" date="2018-06" db="EMBL/GenBank/DDBJ databases">
        <title>Thermoflavimicrobium daqus sp. nov., a thermophilic microbe isolated from Moutai-flavour Daqu.</title>
        <authorList>
            <person name="Wang X."/>
            <person name="Zhou H."/>
        </authorList>
    </citation>
    <scope>NUCLEOTIDE SEQUENCE [LARGE SCALE GENOMIC DNA]</scope>
    <source>
        <strain evidence="8 9">FBKL4.011</strain>
    </source>
</reference>
<feature type="site" description="Transition state stabilizer" evidence="7">
    <location>
        <position position="55"/>
    </location>
</feature>
<dbReference type="Pfam" id="PF01220">
    <property type="entry name" value="DHquinase_II"/>
    <property type="match status" value="1"/>
</dbReference>
<evidence type="ECO:0000256" key="4">
    <source>
        <dbReference type="ARBA" id="ARBA00011193"/>
    </source>
</evidence>
<dbReference type="NCBIfam" id="NF003807">
    <property type="entry name" value="PRK05395.1-4"/>
    <property type="match status" value="1"/>
</dbReference>
<feature type="active site" description="Proton donor" evidence="7">
    <location>
        <position position="137"/>
    </location>
</feature>
<dbReference type="HAMAP" id="MF_00169">
    <property type="entry name" value="AroQ"/>
    <property type="match status" value="1"/>
</dbReference>
<gene>
    <name evidence="7 8" type="primary">aroQ</name>
    <name evidence="8" type="ORF">DL897_00580</name>
</gene>
<dbReference type="NCBIfam" id="NF003805">
    <property type="entry name" value="PRK05395.1-2"/>
    <property type="match status" value="1"/>
</dbReference>
<dbReference type="InterPro" id="IPR018509">
    <property type="entry name" value="DHquinase_II_CS"/>
</dbReference>
<keyword evidence="7" id="KW-0028">Amino-acid biosynthesis</keyword>
<accession>A0A364K8N7</accession>
<evidence type="ECO:0000256" key="2">
    <source>
        <dbReference type="ARBA" id="ARBA00004902"/>
    </source>
</evidence>
<dbReference type="InterPro" id="IPR001874">
    <property type="entry name" value="DHquinase_II"/>
</dbReference>
<name>A0A364K8N7_9BACL</name>
<dbReference type="PANTHER" id="PTHR21272">
    <property type="entry name" value="CATABOLIC 3-DEHYDROQUINASE"/>
    <property type="match status" value="1"/>
</dbReference>
<dbReference type="NCBIfam" id="NF003806">
    <property type="entry name" value="PRK05395.1-3"/>
    <property type="match status" value="1"/>
</dbReference>
<comment type="subunit">
    <text evidence="4 7">Homododecamer.</text>
</comment>
<evidence type="ECO:0000313" key="9">
    <source>
        <dbReference type="Proteomes" id="UP000251213"/>
    </source>
</evidence>
<feature type="active site" description="Proton acceptor" evidence="7">
    <location>
        <position position="60"/>
    </location>
</feature>
<dbReference type="NCBIfam" id="TIGR01088">
    <property type="entry name" value="aroQ"/>
    <property type="match status" value="1"/>
</dbReference>
<dbReference type="PROSITE" id="PS01029">
    <property type="entry name" value="DEHYDROQUINASE_II"/>
    <property type="match status" value="1"/>
</dbReference>
<keyword evidence="6 7" id="KW-0456">Lyase</keyword>
<feature type="binding site" evidence="7">
    <location>
        <position position="124"/>
    </location>
    <ligand>
        <name>substrate</name>
    </ligand>
</feature>
<proteinExistence type="inferred from homology"/>
<comment type="pathway">
    <text evidence="2 7">Metabolic intermediate biosynthesis; chorismate biosynthesis; chorismate from D-erythrose 4-phosphate and phosphoenolpyruvate: step 3/7.</text>
</comment>
<reference evidence="8 9" key="2">
    <citation type="submission" date="2018-06" db="EMBL/GenBank/DDBJ databases">
        <authorList>
            <person name="Zhirakovskaya E."/>
        </authorList>
    </citation>
    <scope>NUCLEOTIDE SEQUENCE [LARGE SCALE GENOMIC DNA]</scope>
    <source>
        <strain evidence="8 9">FBKL4.011</strain>
    </source>
</reference>
<evidence type="ECO:0000256" key="3">
    <source>
        <dbReference type="ARBA" id="ARBA00011037"/>
    </source>
</evidence>
<dbReference type="GO" id="GO:0009423">
    <property type="term" value="P:chorismate biosynthetic process"/>
    <property type="evidence" value="ECO:0007669"/>
    <property type="project" value="UniProtKB-UniRule"/>
</dbReference>
<dbReference type="Proteomes" id="UP000251213">
    <property type="component" value="Unassembled WGS sequence"/>
</dbReference>
<feature type="binding site" evidence="7">
    <location>
        <begin position="138"/>
        <end position="139"/>
    </location>
    <ligand>
        <name>substrate</name>
    </ligand>
</feature>
<evidence type="ECO:0000256" key="7">
    <source>
        <dbReference type="HAMAP-Rule" id="MF_00169"/>
    </source>
</evidence>
<dbReference type="PANTHER" id="PTHR21272:SF3">
    <property type="entry name" value="CATABOLIC 3-DEHYDROQUINASE"/>
    <property type="match status" value="1"/>
</dbReference>
<feature type="binding site" evidence="7">
    <location>
        <position position="148"/>
    </location>
    <ligand>
        <name>substrate</name>
    </ligand>
</feature>
<comment type="caution">
    <text evidence="8">The sequence shown here is derived from an EMBL/GenBank/DDBJ whole genome shotgun (WGS) entry which is preliminary data.</text>
</comment>
<dbReference type="EMBL" id="QJKK01000001">
    <property type="protein sequence ID" value="RAL26582.1"/>
    <property type="molecule type" value="Genomic_DNA"/>
</dbReference>
<comment type="function">
    <text evidence="7">Catalyzes a trans-dehydration via an enolate intermediate.</text>
</comment>
<dbReference type="GO" id="GO:0008652">
    <property type="term" value="P:amino acid biosynthetic process"/>
    <property type="evidence" value="ECO:0007669"/>
    <property type="project" value="UniProtKB-KW"/>
</dbReference>
<dbReference type="EC" id="4.2.1.10" evidence="5 7"/>
<dbReference type="Gene3D" id="3.40.50.9100">
    <property type="entry name" value="Dehydroquinase, class II"/>
    <property type="match status" value="1"/>
</dbReference>
<sequence>MNFKSSENSYIIGHKNDSFLCRNGILHKIYTISGDDLVANVLVLHGPNLNLLGKREPDVYGIATLDELNRRLIELGTKLDLDVTCYQSNMEGDLINHLHFASEKFDYIILNPGAYTHYSYAIRDAIASIDIPVIEVHLSNIHAREAFRTTSVTAPVSQGQIVGFGLMSYELALISIQQKLNEATDV</sequence>
<comment type="catalytic activity">
    <reaction evidence="1 7">
        <text>3-dehydroquinate = 3-dehydroshikimate + H2O</text>
        <dbReference type="Rhea" id="RHEA:21096"/>
        <dbReference type="ChEBI" id="CHEBI:15377"/>
        <dbReference type="ChEBI" id="CHEBI:16630"/>
        <dbReference type="ChEBI" id="CHEBI:32364"/>
        <dbReference type="EC" id="4.2.1.10"/>
    </reaction>
</comment>
<feature type="binding site" evidence="7">
    <location>
        <position position="111"/>
    </location>
    <ligand>
        <name>substrate</name>
    </ligand>
</feature>
<dbReference type="OrthoDB" id="9790793at2"/>
<evidence type="ECO:0000256" key="5">
    <source>
        <dbReference type="ARBA" id="ARBA00012060"/>
    </source>
</evidence>
<dbReference type="InterPro" id="IPR036441">
    <property type="entry name" value="DHquinase_II_sf"/>
</dbReference>
<dbReference type="GO" id="GO:0003855">
    <property type="term" value="F:3-dehydroquinate dehydratase activity"/>
    <property type="evidence" value="ECO:0007669"/>
    <property type="project" value="UniProtKB-UniRule"/>
</dbReference>
<evidence type="ECO:0000313" key="8">
    <source>
        <dbReference type="EMBL" id="RAL26582.1"/>
    </source>
</evidence>
<comment type="similarity">
    <text evidence="3 7">Belongs to the type-II 3-dehydroquinase family.</text>
</comment>
<evidence type="ECO:0000256" key="6">
    <source>
        <dbReference type="ARBA" id="ARBA00023239"/>
    </source>
</evidence>
<dbReference type="CDD" id="cd00466">
    <property type="entry name" value="DHQase_II"/>
    <property type="match status" value="1"/>
</dbReference>
<organism evidence="8 9">
    <name type="scientific">Thermoflavimicrobium daqui</name>
    <dbReference type="NCBI Taxonomy" id="2137476"/>
    <lineage>
        <taxon>Bacteria</taxon>
        <taxon>Bacillati</taxon>
        <taxon>Bacillota</taxon>
        <taxon>Bacilli</taxon>
        <taxon>Bacillales</taxon>
        <taxon>Thermoactinomycetaceae</taxon>
        <taxon>Thermoflavimicrobium</taxon>
    </lineage>
</organism>
<dbReference type="UniPathway" id="UPA00053">
    <property type="reaction ID" value="UER00086"/>
</dbReference>
<dbReference type="AlphaFoldDB" id="A0A364K8N7"/>
<keyword evidence="9" id="KW-1185">Reference proteome</keyword>